<dbReference type="EMBL" id="GU474904">
    <property type="protein sequence ID" value="ADI18941.1"/>
    <property type="molecule type" value="Genomic_DNA"/>
</dbReference>
<dbReference type="PANTHER" id="PTHR33175:SF3">
    <property type="entry name" value="DNA-BINDING PROTEIN HU-BETA"/>
    <property type="match status" value="1"/>
</dbReference>
<dbReference type="GO" id="GO:0030527">
    <property type="term" value="F:structural constituent of chromatin"/>
    <property type="evidence" value="ECO:0007669"/>
    <property type="project" value="InterPro"/>
</dbReference>
<dbReference type="SMART" id="SM00411">
    <property type="entry name" value="BHL"/>
    <property type="match status" value="1"/>
</dbReference>
<sequence>MAVVKSEIIKQLKKSYPNFENKILSKIVDTILKEIKESLKRNESCEIRKFGRWSTKIQKPSIRRNPKSGQKVHINAKKVVRWKMSKELFRKLNNDEE</sequence>
<dbReference type="PANTHER" id="PTHR33175">
    <property type="entry name" value="DNA-BINDING PROTEIN HU"/>
    <property type="match status" value="1"/>
</dbReference>
<dbReference type="CDD" id="cd13836">
    <property type="entry name" value="IHF_B"/>
    <property type="match status" value="1"/>
</dbReference>
<evidence type="ECO:0000313" key="5">
    <source>
        <dbReference type="EMBL" id="ADI18941.1"/>
    </source>
</evidence>
<dbReference type="GO" id="GO:0003677">
    <property type="term" value="F:DNA binding"/>
    <property type="evidence" value="ECO:0007669"/>
    <property type="project" value="UniProtKB-KW"/>
</dbReference>
<dbReference type="InterPro" id="IPR010992">
    <property type="entry name" value="IHF-like_DNA-bd_dom_sf"/>
</dbReference>
<dbReference type="AlphaFoldDB" id="E0XX00"/>
<evidence type="ECO:0000256" key="2">
    <source>
        <dbReference type="ARBA" id="ARBA00023067"/>
    </source>
</evidence>
<dbReference type="SUPFAM" id="SSF47729">
    <property type="entry name" value="IHF-like DNA-binding proteins"/>
    <property type="match status" value="1"/>
</dbReference>
<evidence type="ECO:0000256" key="4">
    <source>
        <dbReference type="RuleBase" id="RU003939"/>
    </source>
</evidence>
<protein>
    <recommendedName>
        <fullName evidence="6">Bacterial nucleoid DNA-binding protein</fullName>
    </recommendedName>
</protein>
<proteinExistence type="inferred from homology"/>
<keyword evidence="2" id="KW-0226">DNA condensation</keyword>
<accession>E0XX00</accession>
<evidence type="ECO:0000256" key="3">
    <source>
        <dbReference type="ARBA" id="ARBA00023125"/>
    </source>
</evidence>
<evidence type="ECO:0000256" key="1">
    <source>
        <dbReference type="ARBA" id="ARBA00010529"/>
    </source>
</evidence>
<organism evidence="5">
    <name type="scientific">uncultured SAR11 cluster bacterium HF0010_09O16</name>
    <dbReference type="NCBI Taxonomy" id="710725"/>
    <lineage>
        <taxon>Bacteria</taxon>
        <taxon>Pseudomonadati</taxon>
        <taxon>Pseudomonadota</taxon>
        <taxon>Alphaproteobacteria</taxon>
        <taxon>Candidatus Pelagibacterales</taxon>
        <taxon>environmental samples</taxon>
    </lineage>
</organism>
<dbReference type="InterPro" id="IPR000119">
    <property type="entry name" value="Hist_DNA-bd"/>
</dbReference>
<name>E0XX00_9PROT</name>
<dbReference type="GO" id="GO:0005829">
    <property type="term" value="C:cytosol"/>
    <property type="evidence" value="ECO:0007669"/>
    <property type="project" value="TreeGrafter"/>
</dbReference>
<reference evidence="5" key="1">
    <citation type="journal article" date="2011" name="Environ. Microbiol.">
        <title>Time-series analyses of Monterey Bay coastal microbial picoplankton using a 'genome proxy' microarray.</title>
        <authorList>
            <person name="Rich V.I."/>
            <person name="Pham V.D."/>
            <person name="Eppley J."/>
            <person name="Shi Y."/>
            <person name="DeLong E.F."/>
        </authorList>
    </citation>
    <scope>NUCLEOTIDE SEQUENCE</scope>
</reference>
<comment type="similarity">
    <text evidence="1 4">Belongs to the bacterial histone-like protein family.</text>
</comment>
<dbReference type="Gene3D" id="4.10.520.10">
    <property type="entry name" value="IHF-like DNA-binding proteins"/>
    <property type="match status" value="1"/>
</dbReference>
<evidence type="ECO:0008006" key="6">
    <source>
        <dbReference type="Google" id="ProtNLM"/>
    </source>
</evidence>
<dbReference type="Pfam" id="PF00216">
    <property type="entry name" value="Bac_DNA_binding"/>
    <property type="match status" value="1"/>
</dbReference>
<dbReference type="GO" id="GO:0030261">
    <property type="term" value="P:chromosome condensation"/>
    <property type="evidence" value="ECO:0007669"/>
    <property type="project" value="UniProtKB-KW"/>
</dbReference>
<keyword evidence="3" id="KW-0238">DNA-binding</keyword>